<accession>A0A562QFQ5</accession>
<evidence type="ECO:0000256" key="1">
    <source>
        <dbReference type="SAM" id="Phobius"/>
    </source>
</evidence>
<feature type="transmembrane region" description="Helical" evidence="1">
    <location>
        <begin position="73"/>
        <end position="96"/>
    </location>
</feature>
<keyword evidence="1" id="KW-0812">Transmembrane</keyword>
<dbReference type="GO" id="GO:0016740">
    <property type="term" value="F:transferase activity"/>
    <property type="evidence" value="ECO:0007669"/>
    <property type="project" value="UniProtKB-KW"/>
</dbReference>
<feature type="transmembrane region" description="Helical" evidence="1">
    <location>
        <begin position="43"/>
        <end position="61"/>
    </location>
</feature>
<evidence type="ECO:0000313" key="3">
    <source>
        <dbReference type="Proteomes" id="UP000316905"/>
    </source>
</evidence>
<keyword evidence="1" id="KW-1133">Transmembrane helix</keyword>
<dbReference type="EMBL" id="VLKY01000004">
    <property type="protein sequence ID" value="TWI55549.1"/>
    <property type="molecule type" value="Genomic_DNA"/>
</dbReference>
<dbReference type="AlphaFoldDB" id="A0A562QFQ5"/>
<organism evidence="2 3">
    <name type="scientific">Pseudomonas duriflava</name>
    <dbReference type="NCBI Taxonomy" id="459528"/>
    <lineage>
        <taxon>Bacteria</taxon>
        <taxon>Pseudomonadati</taxon>
        <taxon>Pseudomonadota</taxon>
        <taxon>Gammaproteobacteria</taxon>
        <taxon>Pseudomonadales</taxon>
        <taxon>Pseudomonadaceae</taxon>
        <taxon>Pseudomonas</taxon>
    </lineage>
</organism>
<keyword evidence="1" id="KW-0472">Membrane</keyword>
<keyword evidence="3" id="KW-1185">Reference proteome</keyword>
<name>A0A562QFQ5_9PSED</name>
<protein>
    <submittedName>
        <fullName evidence="2">Phosphatidylglycerol lysyltransferase</fullName>
    </submittedName>
</protein>
<reference evidence="2 3" key="1">
    <citation type="journal article" date="2015" name="Stand. Genomic Sci.">
        <title>Genomic Encyclopedia of Bacterial and Archaeal Type Strains, Phase III: the genomes of soil and plant-associated and newly described type strains.</title>
        <authorList>
            <person name="Whitman W.B."/>
            <person name="Woyke T."/>
            <person name="Klenk H.P."/>
            <person name="Zhou Y."/>
            <person name="Lilburn T.G."/>
            <person name="Beck B.J."/>
            <person name="De Vos P."/>
            <person name="Vandamme P."/>
            <person name="Eisen J.A."/>
            <person name="Garrity G."/>
            <person name="Hugenholtz P."/>
            <person name="Kyrpides N.C."/>
        </authorList>
    </citation>
    <scope>NUCLEOTIDE SEQUENCE [LARGE SCALE GENOMIC DNA]</scope>
    <source>
        <strain evidence="2 3">CGMCC 1.6858</strain>
    </source>
</reference>
<dbReference type="Proteomes" id="UP000316905">
    <property type="component" value="Unassembled WGS sequence"/>
</dbReference>
<proteinExistence type="predicted"/>
<comment type="caution">
    <text evidence="2">The sequence shown here is derived from an EMBL/GenBank/DDBJ whole genome shotgun (WGS) entry which is preliminary data.</text>
</comment>
<sequence>MSTNDSVSPSPPALSSDAITTAPPALPWRFLERITAYKEPLELGLTLVLFGIALLVCWHLVSEIDLPSLHSALLGIPAYSIAGALAATVLGFIILLGYEWSAQRFAGVKIPTRILMLGGFYSLCDW</sequence>
<gene>
    <name evidence="2" type="ORF">IQ22_01473</name>
</gene>
<evidence type="ECO:0000313" key="2">
    <source>
        <dbReference type="EMBL" id="TWI55549.1"/>
    </source>
</evidence>
<keyword evidence="2" id="KW-0808">Transferase</keyword>